<name>A0A8R2D4Z2_ACYPI</name>
<reference evidence="4" key="1">
    <citation type="submission" date="2010-06" db="EMBL/GenBank/DDBJ databases">
        <authorList>
            <person name="Jiang H."/>
            <person name="Abraham K."/>
            <person name="Ali S."/>
            <person name="Alsbrooks S.L."/>
            <person name="Anim B.N."/>
            <person name="Anosike U.S."/>
            <person name="Attaway T."/>
            <person name="Bandaranaike D.P."/>
            <person name="Battles P.K."/>
            <person name="Bell S.N."/>
            <person name="Bell A.V."/>
            <person name="Beltran B."/>
            <person name="Bickham C."/>
            <person name="Bustamante Y."/>
            <person name="Caleb T."/>
            <person name="Canada A."/>
            <person name="Cardenas V."/>
            <person name="Carter K."/>
            <person name="Chacko J."/>
            <person name="Chandrabose M.N."/>
            <person name="Chavez D."/>
            <person name="Chavez A."/>
            <person name="Chen L."/>
            <person name="Chu H.-S."/>
            <person name="Claassen K.J."/>
            <person name="Cockrell R."/>
            <person name="Collins M."/>
            <person name="Cooper J.A."/>
            <person name="Cree A."/>
            <person name="Curry S.M."/>
            <person name="Da Y."/>
            <person name="Dao M.D."/>
            <person name="Das B."/>
            <person name="Davila M.-L."/>
            <person name="Davy-Carroll L."/>
            <person name="Denson S."/>
            <person name="Dinh H."/>
            <person name="Ebong V.E."/>
            <person name="Edwards J.R."/>
            <person name="Egan A."/>
            <person name="El-Daye J."/>
            <person name="Escobedo L."/>
            <person name="Fernandez S."/>
            <person name="Fernando P.R."/>
            <person name="Flagg N."/>
            <person name="Forbes L.D."/>
            <person name="Fowler R.G."/>
            <person name="Fu Q."/>
            <person name="Gabisi R.A."/>
            <person name="Ganer J."/>
            <person name="Garbino Pronczuk A."/>
            <person name="Garcia R.M."/>
            <person name="Garner T."/>
            <person name="Garrett T.E."/>
            <person name="Gonzalez D.A."/>
            <person name="Hamid H."/>
            <person name="Hawkins E.S."/>
            <person name="Hirani K."/>
            <person name="Hogues M.E."/>
            <person name="Hollins B."/>
            <person name="Hsiao C.-H."/>
            <person name="Jabil R."/>
            <person name="James M.L."/>
            <person name="Jhangiani S.N."/>
            <person name="Johnson B."/>
            <person name="Johnson Q."/>
            <person name="Joshi V."/>
            <person name="Kalu J.B."/>
            <person name="Kam C."/>
            <person name="Kashfia A."/>
            <person name="Keebler J."/>
            <person name="Kisamo H."/>
            <person name="Kovar C.L."/>
            <person name="Lago L.A."/>
            <person name="Lai C.-Y."/>
            <person name="Laidlaw J."/>
            <person name="Lara F."/>
            <person name="Le T.-K."/>
            <person name="Lee S.L."/>
            <person name="Legall F.H."/>
            <person name="Lemon S.J."/>
            <person name="Lewis L.R."/>
            <person name="Li B."/>
            <person name="Liu Y."/>
            <person name="Liu Y.-S."/>
            <person name="Lopez J."/>
            <person name="Lozado R.J."/>
            <person name="Lu J."/>
            <person name="Madu R.C."/>
            <person name="Maheshwari M."/>
            <person name="Maheshwari R."/>
            <person name="Malloy K."/>
            <person name="Martinez E."/>
            <person name="Mathew T."/>
            <person name="Mercado I.C."/>
            <person name="Mercado C."/>
            <person name="Meyer B."/>
            <person name="Montgomery K."/>
            <person name="Morgan M.B."/>
            <person name="Munidasa M."/>
            <person name="Nazareth L.V."/>
            <person name="Nelson J."/>
            <person name="Ng B.M."/>
            <person name="Nguyen N.B."/>
            <person name="Nguyen P.Q."/>
            <person name="Nguyen T."/>
            <person name="Obregon M."/>
            <person name="Okwuonu G.O."/>
            <person name="Onwere C.G."/>
            <person name="Orozco G."/>
            <person name="Parra A."/>
            <person name="Patel S."/>
            <person name="Patil S."/>
            <person name="Perez A."/>
            <person name="Perez Y."/>
            <person name="Pham C."/>
            <person name="Primus E.L."/>
            <person name="Pu L.-L."/>
            <person name="Puazo M."/>
            <person name="Qin X."/>
            <person name="Quiroz J.B."/>
            <person name="Reese J."/>
            <person name="Richards S."/>
            <person name="Rives C.M."/>
            <person name="Robberts R."/>
            <person name="Ruiz S.J."/>
            <person name="Ruiz M.J."/>
            <person name="Santibanez J."/>
            <person name="Schneider B.W."/>
            <person name="Sisson I."/>
            <person name="Smith M."/>
            <person name="Sodergren E."/>
            <person name="Song X.-Z."/>
            <person name="Song B.B."/>
            <person name="Summersgill H."/>
            <person name="Thelus R."/>
            <person name="Thornton R.D."/>
            <person name="Trejos Z.Y."/>
            <person name="Usmani K."/>
            <person name="Vattathil S."/>
            <person name="Villasana D."/>
            <person name="Walker D.L."/>
            <person name="Wang S."/>
            <person name="Wang K."/>
            <person name="White C.S."/>
            <person name="Williams A.C."/>
            <person name="Williamson J."/>
            <person name="Wilson K."/>
            <person name="Woghiren I.O."/>
            <person name="Woodworth J.R."/>
            <person name="Worley K.C."/>
            <person name="Wright R.A."/>
            <person name="Wu W."/>
            <person name="Young L."/>
            <person name="Zhang L."/>
            <person name="Zhang J."/>
            <person name="Zhu Y."/>
            <person name="Muzny D.M."/>
            <person name="Weinstock G."/>
            <person name="Gibbs R.A."/>
        </authorList>
    </citation>
    <scope>NUCLEOTIDE SEQUENCE [LARGE SCALE GENOMIC DNA]</scope>
    <source>
        <strain evidence="4">LSR1</strain>
    </source>
</reference>
<dbReference type="SUPFAM" id="SSF54171">
    <property type="entry name" value="DNA-binding domain"/>
    <property type="match status" value="1"/>
</dbReference>
<dbReference type="SMART" id="SM00391">
    <property type="entry name" value="MBD"/>
    <property type="match status" value="1"/>
</dbReference>
<feature type="region of interest" description="Disordered" evidence="1">
    <location>
        <begin position="86"/>
        <end position="126"/>
    </location>
</feature>
<dbReference type="CDD" id="cd00122">
    <property type="entry name" value="MBD"/>
    <property type="match status" value="1"/>
</dbReference>
<feature type="domain" description="MBD" evidence="2">
    <location>
        <begin position="164"/>
        <end position="239"/>
    </location>
</feature>
<evidence type="ECO:0000256" key="1">
    <source>
        <dbReference type="SAM" id="MobiDB-lite"/>
    </source>
</evidence>
<dbReference type="PROSITE" id="PS50982">
    <property type="entry name" value="MBD"/>
    <property type="match status" value="1"/>
</dbReference>
<dbReference type="EnsemblMetazoa" id="XM_016806284.2">
    <property type="protein sequence ID" value="XP_016661773.1"/>
    <property type="gene ID" value="LOC100569586"/>
</dbReference>
<keyword evidence="4" id="KW-1185">Reference proteome</keyword>
<dbReference type="Pfam" id="PF01429">
    <property type="entry name" value="MBD"/>
    <property type="match status" value="1"/>
</dbReference>
<dbReference type="AlphaFoldDB" id="A0A8R2D4Z2"/>
<organism evidence="3 4">
    <name type="scientific">Acyrthosiphon pisum</name>
    <name type="common">Pea aphid</name>
    <dbReference type="NCBI Taxonomy" id="7029"/>
    <lineage>
        <taxon>Eukaryota</taxon>
        <taxon>Metazoa</taxon>
        <taxon>Ecdysozoa</taxon>
        <taxon>Arthropoda</taxon>
        <taxon>Hexapoda</taxon>
        <taxon>Insecta</taxon>
        <taxon>Pterygota</taxon>
        <taxon>Neoptera</taxon>
        <taxon>Paraneoptera</taxon>
        <taxon>Hemiptera</taxon>
        <taxon>Sternorrhyncha</taxon>
        <taxon>Aphidomorpha</taxon>
        <taxon>Aphidoidea</taxon>
        <taxon>Aphididae</taxon>
        <taxon>Macrosiphini</taxon>
        <taxon>Acyrthosiphon</taxon>
    </lineage>
</organism>
<accession>A0A8R2D4Z2</accession>
<evidence type="ECO:0000313" key="4">
    <source>
        <dbReference type="Proteomes" id="UP000007819"/>
    </source>
</evidence>
<dbReference type="KEGG" id="api:100569586"/>
<evidence type="ECO:0000259" key="2">
    <source>
        <dbReference type="PROSITE" id="PS50982"/>
    </source>
</evidence>
<dbReference type="InterPro" id="IPR016177">
    <property type="entry name" value="DNA-bd_dom_sf"/>
</dbReference>
<evidence type="ECO:0000313" key="3">
    <source>
        <dbReference type="EnsemblMetazoa" id="XP_016661773.1"/>
    </source>
</evidence>
<dbReference type="RefSeq" id="XP_016661773.1">
    <property type="nucleotide sequence ID" value="XM_016806284.2"/>
</dbReference>
<sequence length="267" mass="31002">MHQCNLKLETVKNYSKRQLNMLKEQLLPINKCNCHSLKPVLQNVKKPINHEIIGFDVDDVLIIIDKKKKLVKMELSKETGEPIEVEDPSIVKNNHVNKKKQSKPIKPNDDKNNGSNKRRNKDNLRSDALELQVAPTSGLTTPTLNLTTSNTRKLYSMGRKIKVDISDAIYKLPFEHGWKRELVYRKSIKHSHKNRIFDVYYHSPAKKKLRSKREIQKQLDILSDKNLTIENFTFSPQPIAMNDRSKEFIRDANSKLFKEKITESGSM</sequence>
<proteinExistence type="predicted"/>
<dbReference type="GO" id="GO:0003677">
    <property type="term" value="F:DNA binding"/>
    <property type="evidence" value="ECO:0007669"/>
    <property type="project" value="InterPro"/>
</dbReference>
<dbReference type="InterPro" id="IPR001739">
    <property type="entry name" value="Methyl_CpG_DNA-bd"/>
</dbReference>
<dbReference type="Proteomes" id="UP000007819">
    <property type="component" value="Chromosome X"/>
</dbReference>
<dbReference type="GeneID" id="100569586"/>
<protein>
    <recommendedName>
        <fullName evidence="2">MBD domain-containing protein</fullName>
    </recommendedName>
</protein>
<reference evidence="3" key="2">
    <citation type="submission" date="2022-06" db="UniProtKB">
        <authorList>
            <consortium name="EnsemblMetazoa"/>
        </authorList>
    </citation>
    <scope>IDENTIFICATION</scope>
</reference>
<dbReference type="Gene3D" id="3.30.890.10">
    <property type="entry name" value="Methyl-cpg-binding Protein 2, Chain A"/>
    <property type="match status" value="1"/>
</dbReference>